<feature type="domain" description="DUF8149" evidence="1">
    <location>
        <begin position="3"/>
        <end position="70"/>
    </location>
</feature>
<name>A0A1H3HTT2_9EURY</name>
<evidence type="ECO:0000259" key="1">
    <source>
        <dbReference type="Pfam" id="PF26476"/>
    </source>
</evidence>
<dbReference type="Pfam" id="PF26476">
    <property type="entry name" value="DUF8149"/>
    <property type="match status" value="1"/>
</dbReference>
<proteinExistence type="predicted"/>
<protein>
    <recommendedName>
        <fullName evidence="1">DUF8149 domain-containing protein</fullName>
    </recommendedName>
</protein>
<evidence type="ECO:0000313" key="2">
    <source>
        <dbReference type="EMBL" id="SDY18893.1"/>
    </source>
</evidence>
<organism evidence="2 3">
    <name type="scientific">Halobellus clavatus</name>
    <dbReference type="NCBI Taxonomy" id="660517"/>
    <lineage>
        <taxon>Archaea</taxon>
        <taxon>Methanobacteriati</taxon>
        <taxon>Methanobacteriota</taxon>
        <taxon>Stenosarchaea group</taxon>
        <taxon>Halobacteria</taxon>
        <taxon>Halobacteriales</taxon>
        <taxon>Haloferacaceae</taxon>
        <taxon>Halobellus</taxon>
    </lineage>
</organism>
<evidence type="ECO:0000313" key="3">
    <source>
        <dbReference type="Proteomes" id="UP000199170"/>
    </source>
</evidence>
<accession>A0A1H3HTT2</accession>
<dbReference type="OrthoDB" id="260707at2157"/>
<dbReference type="Proteomes" id="UP000199170">
    <property type="component" value="Unassembled WGS sequence"/>
</dbReference>
<sequence length="71" mass="7602">MSDESDDPTVPIVCEACDTTSRVPLSELRESLDAHNEKRHDGAEKAQVDPVLADALADAVADDLGLLDEEP</sequence>
<gene>
    <name evidence="2" type="ORF">SAMN04487946_10855</name>
</gene>
<dbReference type="EMBL" id="FNPB01000008">
    <property type="protein sequence ID" value="SDY18893.1"/>
    <property type="molecule type" value="Genomic_DNA"/>
</dbReference>
<dbReference type="InterPro" id="IPR058462">
    <property type="entry name" value="DUF8149"/>
</dbReference>
<dbReference type="RefSeq" id="WP_089767554.1">
    <property type="nucleotide sequence ID" value="NZ_FNPB01000008.1"/>
</dbReference>
<dbReference type="STRING" id="660517.SAMN04487946_10855"/>
<reference evidence="3" key="1">
    <citation type="submission" date="2016-10" db="EMBL/GenBank/DDBJ databases">
        <authorList>
            <person name="Varghese N."/>
            <person name="Submissions S."/>
        </authorList>
    </citation>
    <scope>NUCLEOTIDE SEQUENCE [LARGE SCALE GENOMIC DNA]</scope>
    <source>
        <strain evidence="3">CGMCC 1.10118</strain>
    </source>
</reference>
<keyword evidence="3" id="KW-1185">Reference proteome</keyword>
<dbReference type="AlphaFoldDB" id="A0A1H3HTT2"/>